<protein>
    <submittedName>
        <fullName evidence="2">9664_t:CDS:1</fullName>
    </submittedName>
</protein>
<feature type="region of interest" description="Disordered" evidence="1">
    <location>
        <begin position="1"/>
        <end position="40"/>
    </location>
</feature>
<sequence length="40" mass="4052">MVCNADGGGVQRGTKVVTENGGGAKCKEEQGAENEARDGE</sequence>
<feature type="compositionally biased region" description="Gly residues" evidence="1">
    <location>
        <begin position="1"/>
        <end position="11"/>
    </location>
</feature>
<organism evidence="2 3">
    <name type="scientific">Paraglomus occultum</name>
    <dbReference type="NCBI Taxonomy" id="144539"/>
    <lineage>
        <taxon>Eukaryota</taxon>
        <taxon>Fungi</taxon>
        <taxon>Fungi incertae sedis</taxon>
        <taxon>Mucoromycota</taxon>
        <taxon>Glomeromycotina</taxon>
        <taxon>Glomeromycetes</taxon>
        <taxon>Paraglomerales</taxon>
        <taxon>Paraglomeraceae</taxon>
        <taxon>Paraglomus</taxon>
    </lineage>
</organism>
<evidence type="ECO:0000313" key="3">
    <source>
        <dbReference type="Proteomes" id="UP000789572"/>
    </source>
</evidence>
<gene>
    <name evidence="2" type="ORF">POCULU_LOCUS2847</name>
</gene>
<proteinExistence type="predicted"/>
<dbReference type="AlphaFoldDB" id="A0A9N8ZTY1"/>
<feature type="compositionally biased region" description="Basic and acidic residues" evidence="1">
    <location>
        <begin position="25"/>
        <end position="40"/>
    </location>
</feature>
<comment type="caution">
    <text evidence="2">The sequence shown here is derived from an EMBL/GenBank/DDBJ whole genome shotgun (WGS) entry which is preliminary data.</text>
</comment>
<dbReference type="Proteomes" id="UP000789572">
    <property type="component" value="Unassembled WGS sequence"/>
</dbReference>
<evidence type="ECO:0000313" key="2">
    <source>
        <dbReference type="EMBL" id="CAG8506554.1"/>
    </source>
</evidence>
<reference evidence="2" key="1">
    <citation type="submission" date="2021-06" db="EMBL/GenBank/DDBJ databases">
        <authorList>
            <person name="Kallberg Y."/>
            <person name="Tangrot J."/>
            <person name="Rosling A."/>
        </authorList>
    </citation>
    <scope>NUCLEOTIDE SEQUENCE</scope>
    <source>
        <strain evidence="2">IA702</strain>
    </source>
</reference>
<dbReference type="EMBL" id="CAJVPJ010000286">
    <property type="protein sequence ID" value="CAG8506554.1"/>
    <property type="molecule type" value="Genomic_DNA"/>
</dbReference>
<keyword evidence="3" id="KW-1185">Reference proteome</keyword>
<accession>A0A9N8ZTY1</accession>
<name>A0A9N8ZTY1_9GLOM</name>
<evidence type="ECO:0000256" key="1">
    <source>
        <dbReference type="SAM" id="MobiDB-lite"/>
    </source>
</evidence>